<reference evidence="2 3" key="1">
    <citation type="journal article" date="2016" name="Nat. Commun.">
        <title>Ectomycorrhizal ecology is imprinted in the genome of the dominant symbiotic fungus Cenococcum geophilum.</title>
        <authorList>
            <consortium name="DOE Joint Genome Institute"/>
            <person name="Peter M."/>
            <person name="Kohler A."/>
            <person name="Ohm R.A."/>
            <person name="Kuo A."/>
            <person name="Krutzmann J."/>
            <person name="Morin E."/>
            <person name="Arend M."/>
            <person name="Barry K.W."/>
            <person name="Binder M."/>
            <person name="Choi C."/>
            <person name="Clum A."/>
            <person name="Copeland A."/>
            <person name="Grisel N."/>
            <person name="Haridas S."/>
            <person name="Kipfer T."/>
            <person name="LaButti K."/>
            <person name="Lindquist E."/>
            <person name="Lipzen A."/>
            <person name="Maire R."/>
            <person name="Meier B."/>
            <person name="Mihaltcheva S."/>
            <person name="Molinier V."/>
            <person name="Murat C."/>
            <person name="Poggeler S."/>
            <person name="Quandt C.A."/>
            <person name="Sperisen C."/>
            <person name="Tritt A."/>
            <person name="Tisserant E."/>
            <person name="Crous P.W."/>
            <person name="Henrissat B."/>
            <person name="Nehls U."/>
            <person name="Egli S."/>
            <person name="Spatafora J.W."/>
            <person name="Grigoriev I.V."/>
            <person name="Martin F.M."/>
        </authorList>
    </citation>
    <scope>NUCLEOTIDE SEQUENCE [LARGE SCALE GENOMIC DNA]</scope>
    <source>
        <strain evidence="2 3">CBS 207.34</strain>
    </source>
</reference>
<keyword evidence="3" id="KW-1185">Reference proteome</keyword>
<dbReference type="AlphaFoldDB" id="A0A8E2F6Z8"/>
<sequence>MLLCSIPWIQRQLLYLHNVSLWWGLHLNKPETVGFLKNQVAALRIHTGDGERLYAWLVAPLGVYARNASRFQEDHPAALGGLRQPSALRLLAEDPDARLIIYFHGNSATVAQPRRTEEYRMVSSGASDKIFVLAFDYRGFGYSTGTPSEQGCINDAISVIKWALEEVNIAPERILLLAQSLGTAVASAAAHYFINLEPPVEFVGMVLCAGFTDTSSVFQSYSIGGVVPLLAPVKAFPFLQAWLGRQMKDTWKTGERLADLVQKSNRIHLTLLHATSDNVIPFEQTAELFYRAVEASSELGLTRDEIDNKKSTIDLGEGGYIETWASGNKIIQKEIVKHGGHNSIMKWGPVSLAVAKSFGLPG</sequence>
<proteinExistence type="predicted"/>
<accession>A0A8E2F6Z8</accession>
<name>A0A8E2F6Z8_9PEZI</name>
<dbReference type="PANTHER" id="PTHR12277">
    <property type="entry name" value="ALPHA/BETA HYDROLASE DOMAIN-CONTAINING PROTEIN"/>
    <property type="match status" value="1"/>
</dbReference>
<keyword evidence="2" id="KW-0378">Hydrolase</keyword>
<dbReference type="OrthoDB" id="446723at2759"/>
<organism evidence="2 3">
    <name type="scientific">Glonium stellatum</name>
    <dbReference type="NCBI Taxonomy" id="574774"/>
    <lineage>
        <taxon>Eukaryota</taxon>
        <taxon>Fungi</taxon>
        <taxon>Dikarya</taxon>
        <taxon>Ascomycota</taxon>
        <taxon>Pezizomycotina</taxon>
        <taxon>Dothideomycetes</taxon>
        <taxon>Pleosporomycetidae</taxon>
        <taxon>Gloniales</taxon>
        <taxon>Gloniaceae</taxon>
        <taxon>Glonium</taxon>
    </lineage>
</organism>
<dbReference type="SUPFAM" id="SSF53474">
    <property type="entry name" value="alpha/beta-Hydrolases"/>
    <property type="match status" value="1"/>
</dbReference>
<evidence type="ECO:0000313" key="3">
    <source>
        <dbReference type="Proteomes" id="UP000250140"/>
    </source>
</evidence>
<gene>
    <name evidence="2" type="ORF">AOQ84DRAFT_313411</name>
</gene>
<dbReference type="EMBL" id="KV749001">
    <property type="protein sequence ID" value="OCL11716.1"/>
    <property type="molecule type" value="Genomic_DNA"/>
</dbReference>
<protein>
    <submittedName>
        <fullName evidence="2">Alpha/beta-hydrolase</fullName>
    </submittedName>
</protein>
<dbReference type="Proteomes" id="UP000250140">
    <property type="component" value="Unassembled WGS sequence"/>
</dbReference>
<dbReference type="GO" id="GO:0016787">
    <property type="term" value="F:hydrolase activity"/>
    <property type="evidence" value="ECO:0007669"/>
    <property type="project" value="UniProtKB-KW"/>
</dbReference>
<evidence type="ECO:0000313" key="2">
    <source>
        <dbReference type="EMBL" id="OCL11716.1"/>
    </source>
</evidence>
<dbReference type="Pfam" id="PF00561">
    <property type="entry name" value="Abhydrolase_1"/>
    <property type="match status" value="1"/>
</dbReference>
<feature type="domain" description="AB hydrolase-1" evidence="1">
    <location>
        <begin position="99"/>
        <end position="261"/>
    </location>
</feature>
<dbReference type="PANTHER" id="PTHR12277:SF81">
    <property type="entry name" value="PROTEIN ABHD13"/>
    <property type="match status" value="1"/>
</dbReference>
<evidence type="ECO:0000259" key="1">
    <source>
        <dbReference type="Pfam" id="PF00561"/>
    </source>
</evidence>
<dbReference type="InterPro" id="IPR029058">
    <property type="entry name" value="AB_hydrolase_fold"/>
</dbReference>
<dbReference type="Gene3D" id="3.40.50.1820">
    <property type="entry name" value="alpha/beta hydrolase"/>
    <property type="match status" value="1"/>
</dbReference>
<dbReference type="InterPro" id="IPR000073">
    <property type="entry name" value="AB_hydrolase_1"/>
</dbReference>